<evidence type="ECO:0000313" key="3">
    <source>
        <dbReference type="Proteomes" id="UP001055057"/>
    </source>
</evidence>
<feature type="region of interest" description="Disordered" evidence="1">
    <location>
        <begin position="58"/>
        <end position="87"/>
    </location>
</feature>
<dbReference type="Proteomes" id="UP001055057">
    <property type="component" value="Unassembled WGS sequence"/>
</dbReference>
<reference evidence="2" key="2">
    <citation type="submission" date="2021-08" db="EMBL/GenBank/DDBJ databases">
        <authorList>
            <person name="Tani A."/>
            <person name="Ola A."/>
            <person name="Ogura Y."/>
            <person name="Katsura K."/>
            <person name="Hayashi T."/>
        </authorList>
    </citation>
    <scope>NUCLEOTIDE SEQUENCE</scope>
    <source>
        <strain evidence="2">DSM 23632</strain>
    </source>
</reference>
<sequence>MHVDLDHAGVGGDLDQADARVEGRLVALDLHGQVQAGGGRLDVADQLQVLVGPLGRGHEDVHHPVPRLDGEGGAHGHTRDAPPVDGARAGTALRQGLAVLQRVLGLVVGIVLGGHVRQGGERQAEAEGRIARHQEGVAAPELPGFRDPDPVGIAVLAGGQGGERQDVAHGFAQAPLVDAGHARVELDGAALGLHRGDVDGEFGRLFVPVRRVLVGRHHVGGQAQAPGERLGEGLRPPDVGRARRALRRDQAGVAPDRLAVLAPEQGEGPAR</sequence>
<evidence type="ECO:0000313" key="2">
    <source>
        <dbReference type="EMBL" id="GJE58170.1"/>
    </source>
</evidence>
<feature type="region of interest" description="Disordered" evidence="1">
    <location>
        <begin position="249"/>
        <end position="271"/>
    </location>
</feature>
<dbReference type="EMBL" id="BPRB01000012">
    <property type="protein sequence ID" value="GJE58170.1"/>
    <property type="molecule type" value="Genomic_DNA"/>
</dbReference>
<organism evidence="2 3">
    <name type="scientific">Methylobacterium trifolii</name>
    <dbReference type="NCBI Taxonomy" id="1003092"/>
    <lineage>
        <taxon>Bacteria</taxon>
        <taxon>Pseudomonadati</taxon>
        <taxon>Pseudomonadota</taxon>
        <taxon>Alphaproteobacteria</taxon>
        <taxon>Hyphomicrobiales</taxon>
        <taxon>Methylobacteriaceae</taxon>
        <taxon>Methylobacterium</taxon>
    </lineage>
</organism>
<reference evidence="2" key="1">
    <citation type="journal article" date="2021" name="Front. Microbiol.">
        <title>Comprehensive Comparative Genomics and Phenotyping of Methylobacterium Species.</title>
        <authorList>
            <person name="Alessa O."/>
            <person name="Ogura Y."/>
            <person name="Fujitani Y."/>
            <person name="Takami H."/>
            <person name="Hayashi T."/>
            <person name="Sahin N."/>
            <person name="Tani A."/>
        </authorList>
    </citation>
    <scope>NUCLEOTIDE SEQUENCE</scope>
    <source>
        <strain evidence="2">DSM 23632</strain>
    </source>
</reference>
<keyword evidence="3" id="KW-1185">Reference proteome</keyword>
<gene>
    <name evidence="2" type="ORF">MPOCJGCO_0249</name>
</gene>
<proteinExistence type="predicted"/>
<feature type="compositionally biased region" description="Basic and acidic residues" evidence="1">
    <location>
        <begin position="58"/>
        <end position="82"/>
    </location>
</feature>
<evidence type="ECO:0000256" key="1">
    <source>
        <dbReference type="SAM" id="MobiDB-lite"/>
    </source>
</evidence>
<comment type="caution">
    <text evidence="2">The sequence shown here is derived from an EMBL/GenBank/DDBJ whole genome shotgun (WGS) entry which is preliminary data.</text>
</comment>
<protein>
    <submittedName>
        <fullName evidence="2">Uncharacterized protein</fullName>
    </submittedName>
</protein>
<name>A0ABQ4TWB7_9HYPH</name>
<accession>A0ABQ4TWB7</accession>